<dbReference type="Pfam" id="PF03564">
    <property type="entry name" value="DUF1759"/>
    <property type="match status" value="1"/>
</dbReference>
<proteinExistence type="predicted"/>
<dbReference type="Proteomes" id="UP001321473">
    <property type="component" value="Unassembled WGS sequence"/>
</dbReference>
<gene>
    <name evidence="1" type="ORF">V5799_024873</name>
</gene>
<evidence type="ECO:0000313" key="1">
    <source>
        <dbReference type="EMBL" id="KAK8771883.1"/>
    </source>
</evidence>
<dbReference type="InterPro" id="IPR005312">
    <property type="entry name" value="DUF1759"/>
</dbReference>
<dbReference type="AlphaFoldDB" id="A0AAQ4EB83"/>
<dbReference type="PANTHER" id="PTHR22954">
    <property type="entry name" value="RETROVIRAL PROTEASE-RELATED"/>
    <property type="match status" value="1"/>
</dbReference>
<sequence length="233" mass="26346">MDRLKEERTARREQGTRLISEAKAAVETADWKTITELIEKLESNHDELVKINNEYEPYISEEDFAAEYEASVKYEEAAKEMLGQLKAQEAVLRNAKCPPSDSPAVPVRSGHTEGTALQRIPLNLPALQLQPFSGELCTWPSFWEKFKVLVHDNDALTKEEKFQYLKSLLTGAAAESIDGFQATGDCYDNAIDILTRRYGGLLPIFQEHMARLRSTPSVESSQDVRGLRNLFDH</sequence>
<accession>A0AAQ4EB83</accession>
<organism evidence="1 2">
    <name type="scientific">Amblyomma americanum</name>
    <name type="common">Lone star tick</name>
    <dbReference type="NCBI Taxonomy" id="6943"/>
    <lineage>
        <taxon>Eukaryota</taxon>
        <taxon>Metazoa</taxon>
        <taxon>Ecdysozoa</taxon>
        <taxon>Arthropoda</taxon>
        <taxon>Chelicerata</taxon>
        <taxon>Arachnida</taxon>
        <taxon>Acari</taxon>
        <taxon>Parasitiformes</taxon>
        <taxon>Ixodida</taxon>
        <taxon>Ixodoidea</taxon>
        <taxon>Ixodidae</taxon>
        <taxon>Amblyomminae</taxon>
        <taxon>Amblyomma</taxon>
    </lineage>
</organism>
<evidence type="ECO:0000313" key="2">
    <source>
        <dbReference type="Proteomes" id="UP001321473"/>
    </source>
</evidence>
<keyword evidence="2" id="KW-1185">Reference proteome</keyword>
<dbReference type="PANTHER" id="PTHR22954:SF3">
    <property type="entry name" value="PROTEIN CBG08539"/>
    <property type="match status" value="1"/>
</dbReference>
<protein>
    <submittedName>
        <fullName evidence="1">Uncharacterized protein</fullName>
    </submittedName>
</protein>
<name>A0AAQ4EB83_AMBAM</name>
<reference evidence="1 2" key="1">
    <citation type="journal article" date="2023" name="Arcadia Sci">
        <title>De novo assembly of a long-read Amblyomma americanum tick genome.</title>
        <authorList>
            <person name="Chou S."/>
            <person name="Poskanzer K.E."/>
            <person name="Rollins M."/>
            <person name="Thuy-Boun P.S."/>
        </authorList>
    </citation>
    <scope>NUCLEOTIDE SEQUENCE [LARGE SCALE GENOMIC DNA]</scope>
    <source>
        <strain evidence="1">F_SG_1</strain>
        <tissue evidence="1">Salivary glands</tissue>
    </source>
</reference>
<dbReference type="EMBL" id="JARKHS020019166">
    <property type="protein sequence ID" value="KAK8771883.1"/>
    <property type="molecule type" value="Genomic_DNA"/>
</dbReference>
<comment type="caution">
    <text evidence="1">The sequence shown here is derived from an EMBL/GenBank/DDBJ whole genome shotgun (WGS) entry which is preliminary data.</text>
</comment>
<feature type="non-terminal residue" evidence="1">
    <location>
        <position position="233"/>
    </location>
</feature>